<keyword evidence="3" id="KW-1185">Reference proteome</keyword>
<comment type="caution">
    <text evidence="2">The sequence shown here is derived from an EMBL/GenBank/DDBJ whole genome shotgun (WGS) entry which is preliminary data.</text>
</comment>
<accession>A0A9D3XLD4</accession>
<evidence type="ECO:0000313" key="3">
    <source>
        <dbReference type="Proteomes" id="UP000827986"/>
    </source>
</evidence>
<feature type="region of interest" description="Disordered" evidence="1">
    <location>
        <begin position="25"/>
        <end position="46"/>
    </location>
</feature>
<sequence>MGWGVGGKRVQEGTITFKNRCCLDGGKGGKRERGAHNQAGPSLGPRLALRRRRLAWEGPGEEAVASALIGQGADLPKAPPHANGELGSPLPPPPPHPPVLDLTHVEASGLDKA</sequence>
<feature type="region of interest" description="Disordered" evidence="1">
    <location>
        <begin position="70"/>
        <end position="113"/>
    </location>
</feature>
<feature type="compositionally biased region" description="Pro residues" evidence="1">
    <location>
        <begin position="89"/>
        <end position="98"/>
    </location>
</feature>
<evidence type="ECO:0000256" key="1">
    <source>
        <dbReference type="SAM" id="MobiDB-lite"/>
    </source>
</evidence>
<organism evidence="2 3">
    <name type="scientific">Mauremys mutica</name>
    <name type="common">yellowpond turtle</name>
    <dbReference type="NCBI Taxonomy" id="74926"/>
    <lineage>
        <taxon>Eukaryota</taxon>
        <taxon>Metazoa</taxon>
        <taxon>Chordata</taxon>
        <taxon>Craniata</taxon>
        <taxon>Vertebrata</taxon>
        <taxon>Euteleostomi</taxon>
        <taxon>Archelosauria</taxon>
        <taxon>Testudinata</taxon>
        <taxon>Testudines</taxon>
        <taxon>Cryptodira</taxon>
        <taxon>Durocryptodira</taxon>
        <taxon>Testudinoidea</taxon>
        <taxon>Geoemydidae</taxon>
        <taxon>Geoemydinae</taxon>
        <taxon>Mauremys</taxon>
    </lineage>
</organism>
<evidence type="ECO:0000313" key="2">
    <source>
        <dbReference type="EMBL" id="KAH1181220.1"/>
    </source>
</evidence>
<name>A0A9D3XLD4_9SAUR</name>
<dbReference type="Proteomes" id="UP000827986">
    <property type="component" value="Unassembled WGS sequence"/>
</dbReference>
<dbReference type="AlphaFoldDB" id="A0A9D3XLD4"/>
<reference evidence="2" key="1">
    <citation type="submission" date="2021-09" db="EMBL/GenBank/DDBJ databases">
        <title>The genome of Mauremys mutica provides insights into the evolution of semi-aquatic lifestyle.</title>
        <authorList>
            <person name="Gong S."/>
            <person name="Gao Y."/>
        </authorList>
    </citation>
    <scope>NUCLEOTIDE SEQUENCE</scope>
    <source>
        <strain evidence="2">MM-2020</strain>
        <tissue evidence="2">Muscle</tissue>
    </source>
</reference>
<gene>
    <name evidence="2" type="ORF">KIL84_002154</name>
</gene>
<dbReference type="EMBL" id="JAHDVG010000469">
    <property type="protein sequence ID" value="KAH1181220.1"/>
    <property type="molecule type" value="Genomic_DNA"/>
</dbReference>
<protein>
    <submittedName>
        <fullName evidence="2">Uncharacterized protein</fullName>
    </submittedName>
</protein>
<proteinExistence type="predicted"/>